<dbReference type="InterPro" id="IPR007110">
    <property type="entry name" value="Ig-like_dom"/>
</dbReference>
<name>A0A3Q2CRW5_CYPVA</name>
<dbReference type="InterPro" id="IPR013098">
    <property type="entry name" value="Ig_I-set"/>
</dbReference>
<dbReference type="InterPro" id="IPR042185">
    <property type="entry name" value="Serpin_sf_2"/>
</dbReference>
<dbReference type="PROSITE" id="PS50835">
    <property type="entry name" value="IG_LIKE"/>
    <property type="match status" value="2"/>
</dbReference>
<dbReference type="GO" id="GO:0005615">
    <property type="term" value="C:extracellular space"/>
    <property type="evidence" value="ECO:0007669"/>
    <property type="project" value="InterPro"/>
</dbReference>
<dbReference type="InterPro" id="IPR003598">
    <property type="entry name" value="Ig_sub2"/>
</dbReference>
<dbReference type="InterPro" id="IPR023796">
    <property type="entry name" value="Serpin_dom"/>
</dbReference>
<dbReference type="Pfam" id="PF07686">
    <property type="entry name" value="V-set"/>
    <property type="match status" value="1"/>
</dbReference>
<dbReference type="InterPro" id="IPR003599">
    <property type="entry name" value="Ig_sub"/>
</dbReference>
<dbReference type="InterPro" id="IPR036179">
    <property type="entry name" value="Ig-like_dom_sf"/>
</dbReference>
<feature type="domain" description="Ig-like" evidence="3">
    <location>
        <begin position="27"/>
        <end position="106"/>
    </location>
</feature>
<dbReference type="SUPFAM" id="SSF48726">
    <property type="entry name" value="Immunoglobulin"/>
    <property type="match status" value="2"/>
</dbReference>
<dbReference type="GeneID" id="107096674"/>
<dbReference type="RefSeq" id="XP_015248921.1">
    <property type="nucleotide sequence ID" value="XM_015393435.1"/>
</dbReference>
<dbReference type="InterPro" id="IPR000215">
    <property type="entry name" value="Serpin_fam"/>
</dbReference>
<dbReference type="STRING" id="28743.ENSCVAP00000008297"/>
<dbReference type="SMART" id="SM00093">
    <property type="entry name" value="SERPIN"/>
    <property type="match status" value="1"/>
</dbReference>
<dbReference type="Ensembl" id="ENSCVAT00000001855.1">
    <property type="protein sequence ID" value="ENSCVAP00000008297.1"/>
    <property type="gene ID" value="ENSCVAG00000010087.1"/>
</dbReference>
<evidence type="ECO:0000256" key="2">
    <source>
        <dbReference type="SAM" id="SignalP"/>
    </source>
</evidence>
<evidence type="ECO:0000259" key="3">
    <source>
        <dbReference type="PROSITE" id="PS50835"/>
    </source>
</evidence>
<dbReference type="SMART" id="SM00409">
    <property type="entry name" value="IG"/>
    <property type="match status" value="2"/>
</dbReference>
<dbReference type="SUPFAM" id="SSF56574">
    <property type="entry name" value="Serpins"/>
    <property type="match status" value="1"/>
</dbReference>
<dbReference type="InterPro" id="IPR013783">
    <property type="entry name" value="Ig-like_fold"/>
</dbReference>
<protein>
    <submittedName>
        <fullName evidence="4">Factor XIIa inhibitor-like</fullName>
    </submittedName>
</protein>
<proteinExistence type="inferred from homology"/>
<feature type="chain" id="PRO_5018774946" evidence="2">
    <location>
        <begin position="21"/>
        <end position="598"/>
    </location>
</feature>
<accession>A0A3Q2CRW5</accession>
<dbReference type="PANTHER" id="PTHR11461:SF159">
    <property type="entry name" value="PLASMA PROTEASE C1 INHIBITOR"/>
    <property type="match status" value="1"/>
</dbReference>
<dbReference type="PANTHER" id="PTHR11461">
    <property type="entry name" value="SERINE PROTEASE INHIBITOR, SERPIN"/>
    <property type="match status" value="1"/>
</dbReference>
<dbReference type="Gene3D" id="2.30.39.10">
    <property type="entry name" value="Alpha-1-antitrypsin, domain 1"/>
    <property type="match status" value="1"/>
</dbReference>
<dbReference type="GeneTree" id="ENSGT00940000159681"/>
<dbReference type="Gene3D" id="3.30.497.10">
    <property type="entry name" value="Antithrombin, subunit I, domain 2"/>
    <property type="match status" value="1"/>
</dbReference>
<reference evidence="4" key="1">
    <citation type="submission" date="2025-08" db="UniProtKB">
        <authorList>
            <consortium name="Ensembl"/>
        </authorList>
    </citation>
    <scope>IDENTIFICATION</scope>
</reference>
<dbReference type="OMA" id="FELSSCT"/>
<dbReference type="AlphaFoldDB" id="A0A3Q2CRW5"/>
<dbReference type="Pfam" id="PF00079">
    <property type="entry name" value="Serpin"/>
    <property type="match status" value="1"/>
</dbReference>
<dbReference type="KEGG" id="cvg:107096674"/>
<evidence type="ECO:0000313" key="4">
    <source>
        <dbReference type="Ensembl" id="ENSCVAP00000008297.1"/>
    </source>
</evidence>
<dbReference type="Proteomes" id="UP000265020">
    <property type="component" value="Unassembled WGS sequence"/>
</dbReference>
<dbReference type="GO" id="GO:0004867">
    <property type="term" value="F:serine-type endopeptidase inhibitor activity"/>
    <property type="evidence" value="ECO:0007669"/>
    <property type="project" value="InterPro"/>
</dbReference>
<organism evidence="4 5">
    <name type="scientific">Cyprinodon variegatus</name>
    <name type="common">Sheepshead minnow</name>
    <dbReference type="NCBI Taxonomy" id="28743"/>
    <lineage>
        <taxon>Eukaryota</taxon>
        <taxon>Metazoa</taxon>
        <taxon>Chordata</taxon>
        <taxon>Craniata</taxon>
        <taxon>Vertebrata</taxon>
        <taxon>Euteleostomi</taxon>
        <taxon>Actinopterygii</taxon>
        <taxon>Neopterygii</taxon>
        <taxon>Teleostei</taxon>
        <taxon>Neoteleostei</taxon>
        <taxon>Acanthomorphata</taxon>
        <taxon>Ovalentaria</taxon>
        <taxon>Atherinomorphae</taxon>
        <taxon>Cyprinodontiformes</taxon>
        <taxon>Cyprinodontidae</taxon>
        <taxon>Cyprinodon</taxon>
    </lineage>
</organism>
<feature type="domain" description="Ig-like" evidence="3">
    <location>
        <begin position="108"/>
        <end position="207"/>
    </location>
</feature>
<feature type="signal peptide" evidence="2">
    <location>
        <begin position="1"/>
        <end position="20"/>
    </location>
</feature>
<dbReference type="Gene3D" id="2.60.40.10">
    <property type="entry name" value="Immunoglobulins"/>
    <property type="match status" value="2"/>
</dbReference>
<keyword evidence="5" id="KW-1185">Reference proteome</keyword>
<evidence type="ECO:0000256" key="1">
    <source>
        <dbReference type="RuleBase" id="RU000411"/>
    </source>
</evidence>
<dbReference type="CTD" id="710"/>
<dbReference type="InterPro" id="IPR042178">
    <property type="entry name" value="Serpin_sf_1"/>
</dbReference>
<reference evidence="4" key="2">
    <citation type="submission" date="2025-09" db="UniProtKB">
        <authorList>
            <consortium name="Ensembl"/>
        </authorList>
    </citation>
    <scope>IDENTIFICATION</scope>
</reference>
<dbReference type="Pfam" id="PF07679">
    <property type="entry name" value="I-set"/>
    <property type="match status" value="1"/>
</dbReference>
<comment type="similarity">
    <text evidence="1">Belongs to the serpin family.</text>
</comment>
<evidence type="ECO:0000313" key="5">
    <source>
        <dbReference type="Proteomes" id="UP000265020"/>
    </source>
</evidence>
<dbReference type="SMART" id="SM00408">
    <property type="entry name" value="IGc2"/>
    <property type="match status" value="2"/>
</dbReference>
<dbReference type="OrthoDB" id="6433428at2759"/>
<dbReference type="InterPro" id="IPR013106">
    <property type="entry name" value="Ig_V-set"/>
</dbReference>
<dbReference type="InterPro" id="IPR036186">
    <property type="entry name" value="Serpin_sf"/>
</dbReference>
<sequence length="598" mass="66556">MKQQVIVYLLLQLTFELAACMSIRTPKGSTVELPCYSSENDITGANITWTFNGQSIGASPQSDGSAKVVKNDFYVSISPVTAASQGEYVCLAVLEQGMVTTTYSLTVESLLTTVKIQENSDVLLPCYLPPSSGVISNALWFKESSVGKRKRLQTEEESGTQEKIELISPNELDQTIMVRNIKMEDAGLYICESADGQRLISIQLEVEAPPTSLPISCQDHVEELEPCLDENSRTDEPILRESLTEFAMKLYSYITQDNPSKNTLFSPISISAILSHLLLGASGKTRKAIERAICVPHDFNCIHFQMKKQKEKMGESLQMASQIYYNSQMNLSESFSRLSVQYYGAKPTKLLESSEENTHMINSWVANMTNNRIRNLINEVSPSAQLILLNAVSFSGQWKFMFSEKPKKGYFIKHNGDMSRVALLHHSKYMAATSYVVELKAQVARFALSGDNSLYILLPNANTLSALQQVEERMTDVNIRLMINQLQTVSPQTTEVSLPQIKLDVETNMNNLIKKLGLSSLFEGARLCGLSSNSDLVLDEAKHKAFMALTERGVEASAASSLAFSRSFPTFNALRPFIMLVWSDRADVPLFIGRVMEV</sequence>
<keyword evidence="2" id="KW-0732">Signal</keyword>